<feature type="transmembrane region" description="Helical" evidence="13">
    <location>
        <begin position="62"/>
        <end position="86"/>
    </location>
</feature>
<reference evidence="16" key="1">
    <citation type="journal article" date="2020" name="mSystems">
        <title>Genome- and Community-Level Interaction Insights into Carbon Utilization and Element Cycling Functions of Hydrothermarchaeota in Hydrothermal Sediment.</title>
        <authorList>
            <person name="Zhou Z."/>
            <person name="Liu Y."/>
            <person name="Xu W."/>
            <person name="Pan J."/>
            <person name="Luo Z.H."/>
            <person name="Li M."/>
        </authorList>
    </citation>
    <scope>NUCLEOTIDE SEQUENCE [LARGE SCALE GENOMIC DNA]</scope>
    <source>
        <strain evidence="16">HyVt-443</strain>
    </source>
</reference>
<dbReference type="Pfam" id="PF03471">
    <property type="entry name" value="CorC_HlyC"/>
    <property type="match status" value="1"/>
</dbReference>
<dbReference type="InterPro" id="IPR046342">
    <property type="entry name" value="CBS_dom_sf"/>
</dbReference>
<evidence type="ECO:0000256" key="12">
    <source>
        <dbReference type="PROSITE-ProRule" id="PRU01193"/>
    </source>
</evidence>
<feature type="transmembrane region" description="Helical" evidence="13">
    <location>
        <begin position="6"/>
        <end position="25"/>
    </location>
</feature>
<sequence>MSDISTGALFGILLLLILLSAFFSGSETALMTLNRYRLQHLARKGHPGAVRAQRLLRRPDRLIGLILLGNNFVNILASSLATIIAFRIGGEAAIAGAAGILTLVILLFAEVTPKTLAALHPERLAYPAAFVYGPLLKLLYPLVWFVNGIANQLLRLIGVSPDDMEGQALSQEELRSVVMEAGAMIPKKRRKMLLNILDLEKARVEDIMVPRNEVDGIDLQEPMEEILQKLQNSPYTRIPVFDDGIDNIVGILHIRKAMQALAQGELTRETIREIVDAPYYIPEGTPLSRQLINFQRRKQHVGLVVDEYGDLLGLVTLADLLEEIVGEFTTDPSDTVADIQRQEDGSYLVAGSVNVRELVKNLGWELPVDGPRTINGLIIEYLETIPEPGTSLLLNGYPVEILQTQDNTVKMVRIYPRRPQPSRDAEA</sequence>
<dbReference type="FunFam" id="3.10.580.10:FF:000002">
    <property type="entry name" value="Magnesium/cobalt efflux protein CorC"/>
    <property type="match status" value="1"/>
</dbReference>
<dbReference type="SMART" id="SM01091">
    <property type="entry name" value="CorC_HlyC"/>
    <property type="match status" value="1"/>
</dbReference>
<dbReference type="GO" id="GO:0005886">
    <property type="term" value="C:plasma membrane"/>
    <property type="evidence" value="ECO:0007669"/>
    <property type="project" value="UniProtKB-SubCell"/>
</dbReference>
<evidence type="ECO:0000256" key="13">
    <source>
        <dbReference type="SAM" id="Phobius"/>
    </source>
</evidence>
<keyword evidence="6 12" id="KW-1133">Transmembrane helix</keyword>
<evidence type="ECO:0000256" key="6">
    <source>
        <dbReference type="ARBA" id="ARBA00022989"/>
    </source>
</evidence>
<evidence type="ECO:0000256" key="9">
    <source>
        <dbReference type="ARBA" id="ARBA00037273"/>
    </source>
</evidence>
<keyword evidence="4 12" id="KW-0812">Transmembrane</keyword>
<keyword evidence="5" id="KW-0677">Repeat</keyword>
<accession>A0A831W792</accession>
<dbReference type="Proteomes" id="UP000886251">
    <property type="component" value="Unassembled WGS sequence"/>
</dbReference>
<protein>
    <recommendedName>
        <fullName evidence="10">Magnesium and cobalt efflux protein CorC</fullName>
    </recommendedName>
</protein>
<evidence type="ECO:0000256" key="8">
    <source>
        <dbReference type="ARBA" id="ARBA00023136"/>
    </source>
</evidence>
<evidence type="ECO:0000256" key="2">
    <source>
        <dbReference type="ARBA" id="ARBA00006337"/>
    </source>
</evidence>
<dbReference type="SUPFAM" id="SSF56176">
    <property type="entry name" value="FAD-binding/transporter-associated domain-like"/>
    <property type="match status" value="1"/>
</dbReference>
<evidence type="ECO:0000256" key="5">
    <source>
        <dbReference type="ARBA" id="ARBA00022737"/>
    </source>
</evidence>
<dbReference type="PANTHER" id="PTHR22777">
    <property type="entry name" value="HEMOLYSIN-RELATED"/>
    <property type="match status" value="1"/>
</dbReference>
<keyword evidence="7 11" id="KW-0129">CBS domain</keyword>
<dbReference type="PROSITE" id="PS51371">
    <property type="entry name" value="CBS"/>
    <property type="match status" value="2"/>
</dbReference>
<dbReference type="InterPro" id="IPR005170">
    <property type="entry name" value="Transptr-assoc_dom"/>
</dbReference>
<dbReference type="NCBIfam" id="NF008604">
    <property type="entry name" value="PRK11573.1"/>
    <property type="match status" value="1"/>
</dbReference>
<dbReference type="PROSITE" id="PS51846">
    <property type="entry name" value="CNNM"/>
    <property type="match status" value="1"/>
</dbReference>
<evidence type="ECO:0000313" key="16">
    <source>
        <dbReference type="EMBL" id="HEB96231.1"/>
    </source>
</evidence>
<evidence type="ECO:0000256" key="11">
    <source>
        <dbReference type="PROSITE-ProRule" id="PRU00703"/>
    </source>
</evidence>
<dbReference type="PANTHER" id="PTHR22777:SF32">
    <property type="entry name" value="UPF0053 INNER MEMBRANE PROTEIN YFJD"/>
    <property type="match status" value="1"/>
</dbReference>
<dbReference type="GO" id="GO:0050660">
    <property type="term" value="F:flavin adenine dinucleotide binding"/>
    <property type="evidence" value="ECO:0007669"/>
    <property type="project" value="InterPro"/>
</dbReference>
<dbReference type="Pfam" id="PF00571">
    <property type="entry name" value="CBS"/>
    <property type="match status" value="2"/>
</dbReference>
<organism evidence="16">
    <name type="scientific">Sedimenticola thiotaurini</name>
    <dbReference type="NCBI Taxonomy" id="1543721"/>
    <lineage>
        <taxon>Bacteria</taxon>
        <taxon>Pseudomonadati</taxon>
        <taxon>Pseudomonadota</taxon>
        <taxon>Gammaproteobacteria</taxon>
        <taxon>Chromatiales</taxon>
        <taxon>Sedimenticolaceae</taxon>
        <taxon>Sedimenticola</taxon>
    </lineage>
</organism>
<evidence type="ECO:0000256" key="4">
    <source>
        <dbReference type="ARBA" id="ARBA00022692"/>
    </source>
</evidence>
<proteinExistence type="inferred from homology"/>
<feature type="transmembrane region" description="Helical" evidence="13">
    <location>
        <begin position="92"/>
        <end position="112"/>
    </location>
</feature>
<dbReference type="EMBL" id="DRKP01000082">
    <property type="protein sequence ID" value="HEB96231.1"/>
    <property type="molecule type" value="Genomic_DNA"/>
</dbReference>
<comment type="similarity">
    <text evidence="2">Belongs to the UPF0053 family.</text>
</comment>
<gene>
    <name evidence="16" type="ORF">ENI96_07355</name>
</gene>
<feature type="domain" description="CNNM transmembrane" evidence="15">
    <location>
        <begin position="2"/>
        <end position="194"/>
    </location>
</feature>
<keyword evidence="3" id="KW-1003">Cell membrane</keyword>
<feature type="domain" description="CBS" evidence="14">
    <location>
        <begin position="274"/>
        <end position="330"/>
    </location>
</feature>
<evidence type="ECO:0000259" key="14">
    <source>
        <dbReference type="PROSITE" id="PS51371"/>
    </source>
</evidence>
<evidence type="ECO:0000256" key="3">
    <source>
        <dbReference type="ARBA" id="ARBA00022475"/>
    </source>
</evidence>
<dbReference type="InterPro" id="IPR002550">
    <property type="entry name" value="CNNM"/>
</dbReference>
<dbReference type="InterPro" id="IPR000644">
    <property type="entry name" value="CBS_dom"/>
</dbReference>
<feature type="transmembrane region" description="Helical" evidence="13">
    <location>
        <begin position="124"/>
        <end position="146"/>
    </location>
</feature>
<dbReference type="AlphaFoldDB" id="A0A831W792"/>
<name>A0A831W792_9GAMM</name>
<dbReference type="InterPro" id="IPR036318">
    <property type="entry name" value="FAD-bd_PCMH-like_sf"/>
</dbReference>
<dbReference type="Pfam" id="PF01595">
    <property type="entry name" value="CNNM"/>
    <property type="match status" value="1"/>
</dbReference>
<evidence type="ECO:0000256" key="10">
    <source>
        <dbReference type="ARBA" id="ARBA00040729"/>
    </source>
</evidence>
<comment type="subcellular location">
    <subcellularLocation>
        <location evidence="1">Cell membrane</location>
        <topology evidence="1">Multi-pass membrane protein</topology>
    </subcellularLocation>
</comment>
<dbReference type="CDD" id="cd04590">
    <property type="entry name" value="CBS_pair_CorC_HlyC_assoc"/>
    <property type="match status" value="1"/>
</dbReference>
<keyword evidence="8 12" id="KW-0472">Membrane</keyword>
<evidence type="ECO:0000256" key="7">
    <source>
        <dbReference type="ARBA" id="ARBA00023122"/>
    </source>
</evidence>
<evidence type="ECO:0000259" key="15">
    <source>
        <dbReference type="PROSITE" id="PS51846"/>
    </source>
</evidence>
<dbReference type="InterPro" id="IPR016169">
    <property type="entry name" value="FAD-bd_PCMH_sub2"/>
</dbReference>
<feature type="domain" description="CBS" evidence="14">
    <location>
        <begin position="208"/>
        <end position="270"/>
    </location>
</feature>
<comment type="function">
    <text evidence="9">Plays a role in the transport of magnesium and cobalt ions.</text>
</comment>
<dbReference type="Gene3D" id="3.10.580.10">
    <property type="entry name" value="CBS-domain"/>
    <property type="match status" value="1"/>
</dbReference>
<dbReference type="SUPFAM" id="SSF54631">
    <property type="entry name" value="CBS-domain pair"/>
    <property type="match status" value="1"/>
</dbReference>
<comment type="caution">
    <text evidence="16">The sequence shown here is derived from an EMBL/GenBank/DDBJ whole genome shotgun (WGS) entry which is preliminary data.</text>
</comment>
<evidence type="ECO:0000256" key="1">
    <source>
        <dbReference type="ARBA" id="ARBA00004651"/>
    </source>
</evidence>
<dbReference type="Gene3D" id="3.30.465.10">
    <property type="match status" value="1"/>
</dbReference>
<dbReference type="InterPro" id="IPR044751">
    <property type="entry name" value="Ion_transp-like_CBS"/>
</dbReference>